<accession>A0AAD6CTT0</accession>
<proteinExistence type="predicted"/>
<comment type="caution">
    <text evidence="1">The sequence shown here is derived from an EMBL/GenBank/DDBJ whole genome shotgun (WGS) entry which is preliminary data.</text>
</comment>
<protein>
    <submittedName>
        <fullName evidence="1">Uncharacterized protein</fullName>
    </submittedName>
</protein>
<evidence type="ECO:0000313" key="1">
    <source>
        <dbReference type="EMBL" id="KAJ5538320.1"/>
    </source>
</evidence>
<reference evidence="1 2" key="1">
    <citation type="journal article" date="2023" name="IMA Fungus">
        <title>Comparative genomic study of the Penicillium genus elucidates a diverse pangenome and 15 lateral gene transfer events.</title>
        <authorList>
            <person name="Petersen C."/>
            <person name="Sorensen T."/>
            <person name="Nielsen M.R."/>
            <person name="Sondergaard T.E."/>
            <person name="Sorensen J.L."/>
            <person name="Fitzpatrick D.A."/>
            <person name="Frisvad J.C."/>
            <person name="Nielsen K.L."/>
        </authorList>
    </citation>
    <scope>NUCLEOTIDE SEQUENCE [LARGE SCALE GENOMIC DNA]</scope>
    <source>
        <strain evidence="1 2">IBT 35679</strain>
    </source>
</reference>
<keyword evidence="2" id="KW-1185">Reference proteome</keyword>
<organism evidence="1 2">
    <name type="scientific">Penicillium frequentans</name>
    <dbReference type="NCBI Taxonomy" id="3151616"/>
    <lineage>
        <taxon>Eukaryota</taxon>
        <taxon>Fungi</taxon>
        <taxon>Dikarya</taxon>
        <taxon>Ascomycota</taxon>
        <taxon>Pezizomycotina</taxon>
        <taxon>Eurotiomycetes</taxon>
        <taxon>Eurotiomycetidae</taxon>
        <taxon>Eurotiales</taxon>
        <taxon>Aspergillaceae</taxon>
        <taxon>Penicillium</taxon>
    </lineage>
</organism>
<dbReference type="EMBL" id="JAQIZZ010000006">
    <property type="protein sequence ID" value="KAJ5538320.1"/>
    <property type="molecule type" value="Genomic_DNA"/>
</dbReference>
<sequence length="152" mass="16868">MSLDEVLSLGTDLVEQWELLHGCHVTDAHLDARMLQTMTDAVVQVLTLYEVAAEFILGGWDKTEEPHGGAGGSMQLDDSEMTVVSREALRHATMRLGEMLHDIEDDISITGAHSSQSSDHAVEVKQIMSRLLRLLGRINSNDSSLNEKQKHY</sequence>
<name>A0AAD6CTT0_9EURO</name>
<dbReference type="Proteomes" id="UP001220324">
    <property type="component" value="Unassembled WGS sequence"/>
</dbReference>
<evidence type="ECO:0000313" key="2">
    <source>
        <dbReference type="Proteomes" id="UP001220324"/>
    </source>
</evidence>
<dbReference type="AlphaFoldDB" id="A0AAD6CTT0"/>
<gene>
    <name evidence="1" type="ORF">N7494_007799</name>
</gene>